<accession>A0A846MY27</accession>
<feature type="active site" description="Proton donor/acceptor" evidence="2">
    <location>
        <position position="272"/>
    </location>
</feature>
<gene>
    <name evidence="6" type="ORF">FHS83_001349</name>
</gene>
<dbReference type="Proteomes" id="UP000570514">
    <property type="component" value="Unassembled WGS sequence"/>
</dbReference>
<feature type="domain" description="SMP-30/Gluconolactonase/LRE-like region" evidence="5">
    <location>
        <begin position="59"/>
        <end position="327"/>
    </location>
</feature>
<dbReference type="InterPro" id="IPR005511">
    <property type="entry name" value="SMP-30"/>
</dbReference>
<evidence type="ECO:0000256" key="1">
    <source>
        <dbReference type="ARBA" id="ARBA00022801"/>
    </source>
</evidence>
<dbReference type="Gene3D" id="2.120.10.30">
    <property type="entry name" value="TolB, C-terminal domain"/>
    <property type="match status" value="1"/>
</dbReference>
<feature type="signal peptide" evidence="4">
    <location>
        <begin position="1"/>
        <end position="23"/>
    </location>
</feature>
<dbReference type="InterPro" id="IPR011042">
    <property type="entry name" value="6-blade_b-propeller_TolB-like"/>
</dbReference>
<dbReference type="GO" id="GO:0004341">
    <property type="term" value="F:gluconolactonase activity"/>
    <property type="evidence" value="ECO:0007669"/>
    <property type="project" value="UniProtKB-EC"/>
</dbReference>
<dbReference type="PANTHER" id="PTHR47572:SF4">
    <property type="entry name" value="LACTONASE DRP35"/>
    <property type="match status" value="1"/>
</dbReference>
<feature type="chain" id="PRO_5033004758" evidence="4">
    <location>
        <begin position="24"/>
        <end position="343"/>
    </location>
</feature>
<dbReference type="SUPFAM" id="SSF63829">
    <property type="entry name" value="Calcium-dependent phosphotriesterase"/>
    <property type="match status" value="1"/>
</dbReference>
<keyword evidence="7" id="KW-1185">Reference proteome</keyword>
<protein>
    <submittedName>
        <fullName evidence="6">Gluconolactonase</fullName>
        <ecNumber evidence="6">3.1.1.17</ecNumber>
    </submittedName>
</protein>
<evidence type="ECO:0000313" key="6">
    <source>
        <dbReference type="EMBL" id="NIK88031.1"/>
    </source>
</evidence>
<reference evidence="6 7" key="1">
    <citation type="submission" date="2020-03" db="EMBL/GenBank/DDBJ databases">
        <title>Genomic Encyclopedia of Type Strains, Phase IV (KMG-IV): sequencing the most valuable type-strain genomes for metagenomic binning, comparative biology and taxonomic classification.</title>
        <authorList>
            <person name="Goeker M."/>
        </authorList>
    </citation>
    <scope>NUCLEOTIDE SEQUENCE [LARGE SCALE GENOMIC DNA]</scope>
    <source>
        <strain evidence="6 7">DSM 19867</strain>
    </source>
</reference>
<keyword evidence="3" id="KW-0479">Metal-binding</keyword>
<keyword evidence="4" id="KW-0732">Signal</keyword>
<feature type="binding site" evidence="3">
    <location>
        <position position="61"/>
    </location>
    <ligand>
        <name>a divalent metal cation</name>
        <dbReference type="ChEBI" id="CHEBI:60240"/>
    </ligand>
</feature>
<organism evidence="6 7">
    <name type="scientific">Rhizomicrobium palustre</name>
    <dbReference type="NCBI Taxonomy" id="189966"/>
    <lineage>
        <taxon>Bacteria</taxon>
        <taxon>Pseudomonadati</taxon>
        <taxon>Pseudomonadota</taxon>
        <taxon>Alphaproteobacteria</taxon>
        <taxon>Micropepsales</taxon>
        <taxon>Micropepsaceae</taxon>
        <taxon>Rhizomicrobium</taxon>
    </lineage>
</organism>
<evidence type="ECO:0000259" key="5">
    <source>
        <dbReference type="Pfam" id="PF08450"/>
    </source>
</evidence>
<name>A0A846MY27_9PROT</name>
<keyword evidence="3" id="KW-0862">Zinc</keyword>
<evidence type="ECO:0000313" key="7">
    <source>
        <dbReference type="Proteomes" id="UP000570514"/>
    </source>
</evidence>
<dbReference type="InterPro" id="IPR051262">
    <property type="entry name" value="SMP-30/CGR1_Lactonase"/>
</dbReference>
<feature type="binding site" evidence="3">
    <location>
        <position position="272"/>
    </location>
    <ligand>
        <name>a divalent metal cation</name>
        <dbReference type="ChEBI" id="CHEBI:60240"/>
    </ligand>
</feature>
<dbReference type="EMBL" id="JAASRM010000001">
    <property type="protein sequence ID" value="NIK88031.1"/>
    <property type="molecule type" value="Genomic_DNA"/>
</dbReference>
<dbReference type="PRINTS" id="PR01790">
    <property type="entry name" value="SMP30FAMILY"/>
</dbReference>
<evidence type="ECO:0000256" key="2">
    <source>
        <dbReference type="PIRSR" id="PIRSR605511-1"/>
    </source>
</evidence>
<dbReference type="InterPro" id="IPR006311">
    <property type="entry name" value="TAT_signal"/>
</dbReference>
<evidence type="ECO:0000256" key="3">
    <source>
        <dbReference type="PIRSR" id="PIRSR605511-2"/>
    </source>
</evidence>
<dbReference type="PANTHER" id="PTHR47572">
    <property type="entry name" value="LIPOPROTEIN-RELATED"/>
    <property type="match status" value="1"/>
</dbReference>
<evidence type="ECO:0000256" key="4">
    <source>
        <dbReference type="SAM" id="SignalP"/>
    </source>
</evidence>
<comment type="caution">
    <text evidence="6">The sequence shown here is derived from an EMBL/GenBank/DDBJ whole genome shotgun (WGS) entry which is preliminary data.</text>
</comment>
<dbReference type="EC" id="3.1.1.17" evidence="6"/>
<dbReference type="AlphaFoldDB" id="A0A846MY27"/>
<comment type="cofactor">
    <cofactor evidence="3">
        <name>Zn(2+)</name>
        <dbReference type="ChEBI" id="CHEBI:29105"/>
    </cofactor>
    <text evidence="3">Binds 1 divalent metal cation per subunit.</text>
</comment>
<dbReference type="RefSeq" id="WP_208414260.1">
    <property type="nucleotide sequence ID" value="NZ_BAAADC010000001.1"/>
</dbReference>
<dbReference type="PROSITE" id="PS51318">
    <property type="entry name" value="TAT"/>
    <property type="match status" value="1"/>
</dbReference>
<sequence length="343" mass="35795">MPSITRRAVLGTAAAMPFAAAIAAPAPGSYGMVRRHSADLEAVISPDAVVEQVGWGFQWSEGPVWIKKDNCLLFSDPKANTMYRWTPGTSGTTTFLTPSGLAGAANPLIREAGSNGLTTDAAGNVVMCDSGSRNVARLNLTTKQKTVLADKFEGKRFNSPNDLCVAKSGAIYFTDPPYGLADLASSTLKELPFSGVYRLDPNGAVTLIDKSLSFPNGVALSADESVLFVTNSDSALPVLKAYNLGADGSADAGEVVFNFKPLMAPDAKGNPDGLKVDEDGNIFVSGPGGILVLSKDYTLLGVINVTGRTTSNCAFGEDGSTLFITASDIVAKVKLKTKGANWA</sequence>
<dbReference type="GO" id="GO:0046872">
    <property type="term" value="F:metal ion binding"/>
    <property type="evidence" value="ECO:0007669"/>
    <property type="project" value="UniProtKB-KW"/>
</dbReference>
<dbReference type="InterPro" id="IPR013658">
    <property type="entry name" value="SGL"/>
</dbReference>
<feature type="binding site" evidence="3">
    <location>
        <position position="216"/>
    </location>
    <ligand>
        <name>a divalent metal cation</name>
        <dbReference type="ChEBI" id="CHEBI:60240"/>
    </ligand>
</feature>
<feature type="binding site" evidence="3">
    <location>
        <position position="161"/>
    </location>
    <ligand>
        <name>substrate</name>
    </ligand>
</feature>
<dbReference type="Pfam" id="PF08450">
    <property type="entry name" value="SGL"/>
    <property type="match status" value="1"/>
</dbReference>
<proteinExistence type="predicted"/>
<keyword evidence="1 6" id="KW-0378">Hydrolase</keyword>